<organism evidence="2 3">
    <name type="scientific">Natronoglomus mannanivorans</name>
    <dbReference type="NCBI Taxonomy" id="2979990"/>
    <lineage>
        <taxon>Archaea</taxon>
        <taxon>Methanobacteriati</taxon>
        <taxon>Methanobacteriota</taxon>
        <taxon>Stenosarchaea group</taxon>
        <taxon>Halobacteria</taxon>
        <taxon>Halobacteriales</taxon>
        <taxon>Natrialbaceae</taxon>
        <taxon>Natronoglomus</taxon>
    </lineage>
</organism>
<gene>
    <name evidence="2" type="ORF">OB960_24400</name>
</gene>
<dbReference type="RefSeq" id="WP_338006324.1">
    <property type="nucleotide sequence ID" value="NZ_JAOPKA010000030.1"/>
</dbReference>
<evidence type="ECO:0000313" key="3">
    <source>
        <dbReference type="Proteomes" id="UP001321018"/>
    </source>
</evidence>
<comment type="caution">
    <text evidence="2">The sequence shown here is derived from an EMBL/GenBank/DDBJ whole genome shotgun (WGS) entry which is preliminary data.</text>
</comment>
<dbReference type="EMBL" id="JAOPKA010000030">
    <property type="protein sequence ID" value="MCU4744516.1"/>
    <property type="molecule type" value="Genomic_DNA"/>
</dbReference>
<protein>
    <submittedName>
        <fullName evidence="2">Uncharacterized protein</fullName>
    </submittedName>
</protein>
<keyword evidence="1" id="KW-1133">Transmembrane helix</keyword>
<evidence type="ECO:0000256" key="1">
    <source>
        <dbReference type="SAM" id="Phobius"/>
    </source>
</evidence>
<proteinExistence type="predicted"/>
<name>A0AAP3E494_9EURY</name>
<feature type="transmembrane region" description="Helical" evidence="1">
    <location>
        <begin position="39"/>
        <end position="59"/>
    </location>
</feature>
<dbReference type="Proteomes" id="UP001321018">
    <property type="component" value="Unassembled WGS sequence"/>
</dbReference>
<dbReference type="AlphaFoldDB" id="A0AAP3E494"/>
<sequence>MGLTRGLYHLRPHPSVECEIDGEADCDDVDHEYELQRDYYLFAYSAGWFTKVLLLLYGYGEFLPPM</sequence>
<accession>A0AAP3E494</accession>
<keyword evidence="1" id="KW-0472">Membrane</keyword>
<reference evidence="2" key="1">
    <citation type="submission" date="2022-09" db="EMBL/GenBank/DDBJ databases">
        <title>Enrichment on poylsaccharides allowed isolation of novel metabolic and taxonomic groups of Haloarchaea.</title>
        <authorList>
            <person name="Sorokin D.Y."/>
            <person name="Elcheninov A.G."/>
            <person name="Khizhniak T.V."/>
            <person name="Kolganova T.V."/>
            <person name="Kublanov I.V."/>
        </authorList>
    </citation>
    <scope>NUCLEOTIDE SEQUENCE</scope>
    <source>
        <strain evidence="2">AArc-xg1-1</strain>
    </source>
</reference>
<evidence type="ECO:0000313" key="2">
    <source>
        <dbReference type="EMBL" id="MCU4744516.1"/>
    </source>
</evidence>
<keyword evidence="1" id="KW-0812">Transmembrane</keyword>